<dbReference type="EC" id="1.5.1.2" evidence="4 13"/>
<dbReference type="PANTHER" id="PTHR11645">
    <property type="entry name" value="PYRROLINE-5-CARBOXYLATE REDUCTASE"/>
    <property type="match status" value="1"/>
</dbReference>
<comment type="pathway">
    <text evidence="2 13">Amino-acid biosynthesis; L-proline biosynthesis; L-proline from L-glutamate 5-semialdehyde: step 1/1.</text>
</comment>
<evidence type="ECO:0000313" key="17">
    <source>
        <dbReference type="Proteomes" id="UP001605036"/>
    </source>
</evidence>
<feature type="domain" description="Pyrroline-5-carboxylate reductase catalytic N-terminal" evidence="14">
    <location>
        <begin position="67"/>
        <end position="161"/>
    </location>
</feature>
<evidence type="ECO:0000256" key="13">
    <source>
        <dbReference type="RuleBase" id="RU003903"/>
    </source>
</evidence>
<keyword evidence="8 13" id="KW-0641">Proline biosynthesis</keyword>
<dbReference type="InterPro" id="IPR036291">
    <property type="entry name" value="NAD(P)-bd_dom_sf"/>
</dbReference>
<dbReference type="Proteomes" id="UP001605036">
    <property type="component" value="Unassembled WGS sequence"/>
</dbReference>
<evidence type="ECO:0000256" key="3">
    <source>
        <dbReference type="ARBA" id="ARBA00005525"/>
    </source>
</evidence>
<feature type="domain" description="Pyrroline-5-carboxylate reductase dimerisation" evidence="15">
    <location>
        <begin position="224"/>
        <end position="328"/>
    </location>
</feature>
<dbReference type="EMBL" id="JBHFFA010000001">
    <property type="protein sequence ID" value="KAL2651350.1"/>
    <property type="molecule type" value="Genomic_DNA"/>
</dbReference>
<evidence type="ECO:0000313" key="16">
    <source>
        <dbReference type="EMBL" id="KAL2651350.1"/>
    </source>
</evidence>
<keyword evidence="7 13" id="KW-0028">Amino-acid biosynthesis</keyword>
<evidence type="ECO:0000256" key="6">
    <source>
        <dbReference type="ARBA" id="ARBA00022490"/>
    </source>
</evidence>
<evidence type="ECO:0000256" key="2">
    <source>
        <dbReference type="ARBA" id="ARBA00005205"/>
    </source>
</evidence>
<dbReference type="InterPro" id="IPR028939">
    <property type="entry name" value="P5C_Rdtase_cat_N"/>
</dbReference>
<comment type="catalytic activity">
    <reaction evidence="11">
        <text>L-proline + NAD(+) = (S)-1-pyrroline-5-carboxylate + NADH + 2 H(+)</text>
        <dbReference type="Rhea" id="RHEA:14105"/>
        <dbReference type="ChEBI" id="CHEBI:15378"/>
        <dbReference type="ChEBI" id="CHEBI:17388"/>
        <dbReference type="ChEBI" id="CHEBI:57540"/>
        <dbReference type="ChEBI" id="CHEBI:57945"/>
        <dbReference type="ChEBI" id="CHEBI:60039"/>
        <dbReference type="EC" id="1.5.1.2"/>
    </reaction>
</comment>
<keyword evidence="6" id="KW-0963">Cytoplasm</keyword>
<protein>
    <recommendedName>
        <fullName evidence="5 13">Pyrroline-5-carboxylate reductase</fullName>
        <ecNumber evidence="4 13">1.5.1.2</ecNumber>
    </recommendedName>
</protein>
<comment type="catalytic activity">
    <reaction evidence="12 13">
        <text>L-proline + NADP(+) = (S)-1-pyrroline-5-carboxylate + NADPH + 2 H(+)</text>
        <dbReference type="Rhea" id="RHEA:14109"/>
        <dbReference type="ChEBI" id="CHEBI:15378"/>
        <dbReference type="ChEBI" id="CHEBI:17388"/>
        <dbReference type="ChEBI" id="CHEBI:57783"/>
        <dbReference type="ChEBI" id="CHEBI:58349"/>
        <dbReference type="ChEBI" id="CHEBI:60039"/>
        <dbReference type="EC" id="1.5.1.2"/>
    </reaction>
</comment>
<name>A0ABD1ZK81_9MARC</name>
<evidence type="ECO:0000256" key="11">
    <source>
        <dbReference type="ARBA" id="ARBA00050547"/>
    </source>
</evidence>
<dbReference type="InterPro" id="IPR008927">
    <property type="entry name" value="6-PGluconate_DH-like_C_sf"/>
</dbReference>
<dbReference type="PROSITE" id="PS00521">
    <property type="entry name" value="P5CR"/>
    <property type="match status" value="1"/>
</dbReference>
<reference evidence="16 17" key="1">
    <citation type="submission" date="2024-09" db="EMBL/GenBank/DDBJ databases">
        <title>Chromosome-scale assembly of Riccia fluitans.</title>
        <authorList>
            <person name="Paukszto L."/>
            <person name="Sawicki J."/>
            <person name="Karawczyk K."/>
            <person name="Piernik-Szablinska J."/>
            <person name="Szczecinska M."/>
            <person name="Mazdziarz M."/>
        </authorList>
    </citation>
    <scope>NUCLEOTIDE SEQUENCE [LARGE SCALE GENOMIC DNA]</scope>
    <source>
        <strain evidence="16">Rf_01</strain>
        <tissue evidence="16">Aerial parts of the thallus</tissue>
    </source>
</reference>
<dbReference type="FunFam" id="1.10.3730.10:FF:000001">
    <property type="entry name" value="Pyrroline-5-carboxylate reductase"/>
    <property type="match status" value="1"/>
</dbReference>
<dbReference type="InterPro" id="IPR029036">
    <property type="entry name" value="P5CR_dimer"/>
</dbReference>
<comment type="subcellular location">
    <subcellularLocation>
        <location evidence="1">Cytoplasm</location>
    </subcellularLocation>
</comment>
<dbReference type="Gene3D" id="1.10.3730.10">
    <property type="entry name" value="ProC C-terminal domain-like"/>
    <property type="match status" value="1"/>
</dbReference>
<dbReference type="Pfam" id="PF14748">
    <property type="entry name" value="P5CR_dimer"/>
    <property type="match status" value="1"/>
</dbReference>
<dbReference type="Gene3D" id="3.40.50.720">
    <property type="entry name" value="NAD(P)-binding Rossmann-like Domain"/>
    <property type="match status" value="1"/>
</dbReference>
<keyword evidence="10 13" id="KW-0560">Oxidoreductase</keyword>
<dbReference type="InterPro" id="IPR053790">
    <property type="entry name" value="P5CR-like_CS"/>
</dbReference>
<evidence type="ECO:0000256" key="12">
    <source>
        <dbReference type="ARBA" id="ARBA00052690"/>
    </source>
</evidence>
<dbReference type="Pfam" id="PF03807">
    <property type="entry name" value="F420_oxidored"/>
    <property type="match status" value="1"/>
</dbReference>
<evidence type="ECO:0000256" key="1">
    <source>
        <dbReference type="ARBA" id="ARBA00004496"/>
    </source>
</evidence>
<accession>A0ABD1ZK81</accession>
<sequence>MEAQFAPDTHDGYRKPICCSDHMLSERDGGPITTANLTLNYTNITSKLSFVFGKRVAMGFEMAESTRLGFIGAGQMAEAIARGLVNKGVIPAQRISTSDVSSGRCKVFEGFGASVKSSNAEVAADSDVLIIAVKPQYVRVVLDDARPKLTKNHLVVSIAAGIQLKDLEAWAGGDARVVRVIPNTPCLVGETAAALSAGSSATKEDVELVKGMFSSIGKIHAVCENLLNAVTGVSGSGPAYVYLAIEALADGGVRAGLPRDVALSLAAQTVYGAAKMVQDTGKHPGQLKDEVASPGGTTIAAIHELEKAGFRAALMNAVMAAAKRGEEMSG</sequence>
<evidence type="ECO:0000259" key="14">
    <source>
        <dbReference type="Pfam" id="PF03807"/>
    </source>
</evidence>
<dbReference type="SUPFAM" id="SSF48179">
    <property type="entry name" value="6-phosphogluconate dehydrogenase C-terminal domain-like"/>
    <property type="match status" value="1"/>
</dbReference>
<evidence type="ECO:0000256" key="7">
    <source>
        <dbReference type="ARBA" id="ARBA00022605"/>
    </source>
</evidence>
<evidence type="ECO:0000256" key="4">
    <source>
        <dbReference type="ARBA" id="ARBA00012855"/>
    </source>
</evidence>
<evidence type="ECO:0000259" key="15">
    <source>
        <dbReference type="Pfam" id="PF14748"/>
    </source>
</evidence>
<organism evidence="16 17">
    <name type="scientific">Riccia fluitans</name>
    <dbReference type="NCBI Taxonomy" id="41844"/>
    <lineage>
        <taxon>Eukaryota</taxon>
        <taxon>Viridiplantae</taxon>
        <taxon>Streptophyta</taxon>
        <taxon>Embryophyta</taxon>
        <taxon>Marchantiophyta</taxon>
        <taxon>Marchantiopsida</taxon>
        <taxon>Marchantiidae</taxon>
        <taxon>Marchantiales</taxon>
        <taxon>Ricciaceae</taxon>
        <taxon>Riccia</taxon>
    </lineage>
</organism>
<dbReference type="GO" id="GO:0008652">
    <property type="term" value="P:amino acid biosynthetic process"/>
    <property type="evidence" value="ECO:0007669"/>
    <property type="project" value="UniProtKB-KW"/>
</dbReference>
<dbReference type="NCBIfam" id="TIGR00112">
    <property type="entry name" value="proC"/>
    <property type="match status" value="1"/>
</dbReference>
<gene>
    <name evidence="16" type="ORF">R1flu_019478</name>
</gene>
<dbReference type="GO" id="GO:0005737">
    <property type="term" value="C:cytoplasm"/>
    <property type="evidence" value="ECO:0007669"/>
    <property type="project" value="UniProtKB-SubCell"/>
</dbReference>
<evidence type="ECO:0000256" key="9">
    <source>
        <dbReference type="ARBA" id="ARBA00022857"/>
    </source>
</evidence>
<dbReference type="HAMAP" id="MF_01925">
    <property type="entry name" value="P5C_reductase"/>
    <property type="match status" value="1"/>
</dbReference>
<comment type="similarity">
    <text evidence="3 13">Belongs to the pyrroline-5-carboxylate reductase family.</text>
</comment>
<dbReference type="SUPFAM" id="SSF51735">
    <property type="entry name" value="NAD(P)-binding Rossmann-fold domains"/>
    <property type="match status" value="1"/>
</dbReference>
<comment type="caution">
    <text evidence="16">The sequence shown here is derived from an EMBL/GenBank/DDBJ whole genome shotgun (WGS) entry which is preliminary data.</text>
</comment>
<proteinExistence type="inferred from homology"/>
<dbReference type="GO" id="GO:0004735">
    <property type="term" value="F:pyrroline-5-carboxylate reductase activity"/>
    <property type="evidence" value="ECO:0007669"/>
    <property type="project" value="UniProtKB-EC"/>
</dbReference>
<keyword evidence="9 13" id="KW-0521">NADP</keyword>
<evidence type="ECO:0000256" key="10">
    <source>
        <dbReference type="ARBA" id="ARBA00023002"/>
    </source>
</evidence>
<evidence type="ECO:0000256" key="5">
    <source>
        <dbReference type="ARBA" id="ARBA00021413"/>
    </source>
</evidence>
<evidence type="ECO:0000256" key="8">
    <source>
        <dbReference type="ARBA" id="ARBA00022650"/>
    </source>
</evidence>
<keyword evidence="17" id="KW-1185">Reference proteome</keyword>
<dbReference type="InterPro" id="IPR000304">
    <property type="entry name" value="Pyrroline-COOH_reductase"/>
</dbReference>
<dbReference type="FunFam" id="3.40.50.720:FF:000190">
    <property type="entry name" value="Pyrroline-5-carboxylate reductase"/>
    <property type="match status" value="1"/>
</dbReference>
<dbReference type="AlphaFoldDB" id="A0ABD1ZK81"/>
<dbReference type="PANTHER" id="PTHR11645:SF0">
    <property type="entry name" value="PYRROLINE-5-CARBOXYLATE REDUCTASE 3"/>
    <property type="match status" value="1"/>
</dbReference>